<proteinExistence type="predicted"/>
<gene>
    <name evidence="2" type="ORF">CLLI_16310</name>
</gene>
<organism evidence="2 3">
    <name type="scientific">Clostridium liquoris</name>
    <dbReference type="NCBI Taxonomy" id="1289519"/>
    <lineage>
        <taxon>Bacteria</taxon>
        <taxon>Bacillati</taxon>
        <taxon>Bacillota</taxon>
        <taxon>Clostridia</taxon>
        <taxon>Eubacteriales</taxon>
        <taxon>Clostridiaceae</taxon>
        <taxon>Clostridium</taxon>
    </lineage>
</organism>
<accession>A0A2T0B455</accession>
<dbReference type="RefSeq" id="WP_106063721.1">
    <property type="nucleotide sequence ID" value="NZ_PVXO01000044.1"/>
</dbReference>
<sequence>MKADVNMKVKIDITKIFFTPPSNMFERIALFLTILVTFIMFFGPLAFSKMSPVEAIITAAVPSLTMSWAWLVLLRSIFRKRDFCKK</sequence>
<dbReference type="Proteomes" id="UP000239706">
    <property type="component" value="Unassembled WGS sequence"/>
</dbReference>
<evidence type="ECO:0000256" key="1">
    <source>
        <dbReference type="SAM" id="Phobius"/>
    </source>
</evidence>
<name>A0A2T0B455_9CLOT</name>
<keyword evidence="3" id="KW-1185">Reference proteome</keyword>
<reference evidence="2 3" key="1">
    <citation type="submission" date="2018-03" db="EMBL/GenBank/DDBJ databases">
        <title>Genome sequence of Clostridium liquoris DSM 100320.</title>
        <authorList>
            <person name="Poehlein A."/>
            <person name="Daniel R."/>
        </authorList>
    </citation>
    <scope>NUCLEOTIDE SEQUENCE [LARGE SCALE GENOMIC DNA]</scope>
    <source>
        <strain evidence="2 3">DSM 100320</strain>
    </source>
</reference>
<comment type="caution">
    <text evidence="2">The sequence shown here is derived from an EMBL/GenBank/DDBJ whole genome shotgun (WGS) entry which is preliminary data.</text>
</comment>
<keyword evidence="1" id="KW-0812">Transmembrane</keyword>
<feature type="transmembrane region" description="Helical" evidence="1">
    <location>
        <begin position="28"/>
        <end position="47"/>
    </location>
</feature>
<feature type="transmembrane region" description="Helical" evidence="1">
    <location>
        <begin position="53"/>
        <end position="78"/>
    </location>
</feature>
<keyword evidence="1" id="KW-1133">Transmembrane helix</keyword>
<evidence type="ECO:0000313" key="2">
    <source>
        <dbReference type="EMBL" id="PRR78547.1"/>
    </source>
</evidence>
<dbReference type="EMBL" id="PVXO01000044">
    <property type="protein sequence ID" value="PRR78547.1"/>
    <property type="molecule type" value="Genomic_DNA"/>
</dbReference>
<protein>
    <submittedName>
        <fullName evidence="2">Uncharacterized protein</fullName>
    </submittedName>
</protein>
<dbReference type="OrthoDB" id="1975296at2"/>
<keyword evidence="1" id="KW-0472">Membrane</keyword>
<evidence type="ECO:0000313" key="3">
    <source>
        <dbReference type="Proteomes" id="UP000239706"/>
    </source>
</evidence>
<dbReference type="AlphaFoldDB" id="A0A2T0B455"/>